<feature type="binding site" evidence="7">
    <location>
        <position position="240"/>
    </location>
    <ligand>
        <name>Zn(2+)</name>
        <dbReference type="ChEBI" id="CHEBI:29105"/>
    </ligand>
</feature>
<dbReference type="PANTHER" id="PTHR42752:SF1">
    <property type="entry name" value="IMIDAZOLONEPROPIONASE-RELATED"/>
    <property type="match status" value="1"/>
</dbReference>
<evidence type="ECO:0000313" key="9">
    <source>
        <dbReference type="EMBL" id="AVY95009.1"/>
    </source>
</evidence>
<dbReference type="Pfam" id="PF01979">
    <property type="entry name" value="Amidohydro_1"/>
    <property type="match status" value="1"/>
</dbReference>
<name>A0A2S0PC96_9NEIS</name>
<dbReference type="FunFam" id="3.20.20.140:FF:000007">
    <property type="entry name" value="Imidazolonepropionase"/>
    <property type="match status" value="1"/>
</dbReference>
<dbReference type="EMBL" id="CP028519">
    <property type="protein sequence ID" value="AVY95009.1"/>
    <property type="molecule type" value="Genomic_DNA"/>
</dbReference>
<feature type="binding site" evidence="7">
    <location>
        <position position="175"/>
    </location>
    <ligand>
        <name>4-imidazolone-5-propanoate</name>
        <dbReference type="ChEBI" id="CHEBI:77893"/>
    </ligand>
</feature>
<keyword evidence="2 7" id="KW-0479">Metal-binding</keyword>
<dbReference type="AlphaFoldDB" id="A0A2S0PC96"/>
<keyword evidence="7" id="KW-0963">Cytoplasm</keyword>
<dbReference type="InterPro" id="IPR032466">
    <property type="entry name" value="Metal_Hydrolase"/>
</dbReference>
<comment type="cofactor">
    <cofactor evidence="7">
        <name>Zn(2+)</name>
        <dbReference type="ChEBI" id="CHEBI:29105"/>
    </cofactor>
    <cofactor evidence="7">
        <name>Fe(3+)</name>
        <dbReference type="ChEBI" id="CHEBI:29034"/>
    </cofactor>
    <text evidence="7">Binds 1 zinc or iron ion per subunit.</text>
</comment>
<feature type="binding site" evidence="7">
    <location>
        <position position="319"/>
    </location>
    <ligand>
        <name>N-formimidoyl-L-glutamate</name>
        <dbReference type="ChEBI" id="CHEBI:58928"/>
    </ligand>
</feature>
<comment type="pathway">
    <text evidence="7">Amino-acid degradation; L-histidine degradation into L-glutamate; N-formimidoyl-L-glutamate from L-histidine: step 3/3.</text>
</comment>
<dbReference type="CDD" id="cd01296">
    <property type="entry name" value="Imidazolone-5PH"/>
    <property type="match status" value="1"/>
</dbReference>
<accession>A0A2S0PC96</accession>
<dbReference type="Proteomes" id="UP000244173">
    <property type="component" value="Chromosome"/>
</dbReference>
<evidence type="ECO:0000313" key="10">
    <source>
        <dbReference type="Proteomes" id="UP000244173"/>
    </source>
</evidence>
<comment type="similarity">
    <text evidence="7">Belongs to the metallo-dependent hydrolases superfamily. HutI family.</text>
</comment>
<keyword evidence="5 7" id="KW-0862">Zinc</keyword>
<feature type="domain" description="Amidohydrolase-related" evidence="8">
    <location>
        <begin position="63"/>
        <end position="389"/>
    </location>
</feature>
<dbReference type="EC" id="3.5.2.7" evidence="1 7"/>
<evidence type="ECO:0000256" key="4">
    <source>
        <dbReference type="ARBA" id="ARBA00022808"/>
    </source>
</evidence>
<feature type="binding site" evidence="7">
    <location>
        <position position="71"/>
    </location>
    <ligand>
        <name>Zn(2+)</name>
        <dbReference type="ChEBI" id="CHEBI:29105"/>
    </ligand>
</feature>
<evidence type="ECO:0000256" key="6">
    <source>
        <dbReference type="ARBA" id="ARBA00023004"/>
    </source>
</evidence>
<feature type="binding site" evidence="7">
    <location>
        <position position="80"/>
    </location>
    <ligand>
        <name>4-imidazolone-5-propanoate</name>
        <dbReference type="ChEBI" id="CHEBI:77893"/>
    </ligand>
</feature>
<feature type="binding site" evidence="7">
    <location>
        <position position="143"/>
    </location>
    <ligand>
        <name>N-formimidoyl-L-glutamate</name>
        <dbReference type="ChEBI" id="CHEBI:58928"/>
    </ligand>
</feature>
<feature type="binding site" evidence="7">
    <location>
        <position position="143"/>
    </location>
    <ligand>
        <name>4-imidazolone-5-propanoate</name>
        <dbReference type="ChEBI" id="CHEBI:77893"/>
    </ligand>
</feature>
<feature type="binding site" evidence="7">
    <location>
        <position position="315"/>
    </location>
    <ligand>
        <name>Fe(3+)</name>
        <dbReference type="ChEBI" id="CHEBI:29034"/>
    </ligand>
</feature>
<evidence type="ECO:0000259" key="8">
    <source>
        <dbReference type="Pfam" id="PF01979"/>
    </source>
</evidence>
<feature type="binding site" evidence="7">
    <location>
        <position position="73"/>
    </location>
    <ligand>
        <name>Zn(2+)</name>
        <dbReference type="ChEBI" id="CHEBI:29105"/>
    </ligand>
</feature>
<feature type="binding site" evidence="7">
    <location>
        <position position="73"/>
    </location>
    <ligand>
        <name>Fe(3+)</name>
        <dbReference type="ChEBI" id="CHEBI:29034"/>
    </ligand>
</feature>
<feature type="binding site" evidence="7">
    <location>
        <position position="243"/>
    </location>
    <ligand>
        <name>4-imidazolone-5-propanoate</name>
        <dbReference type="ChEBI" id="CHEBI:77893"/>
    </ligand>
</feature>
<dbReference type="OrthoDB" id="9807210at2"/>
<feature type="binding site" evidence="7">
    <location>
        <position position="71"/>
    </location>
    <ligand>
        <name>Fe(3+)</name>
        <dbReference type="ChEBI" id="CHEBI:29034"/>
    </ligand>
</feature>
<evidence type="ECO:0000256" key="1">
    <source>
        <dbReference type="ARBA" id="ARBA00012864"/>
    </source>
</evidence>
<dbReference type="RefSeq" id="WP_107889704.1">
    <property type="nucleotide sequence ID" value="NZ_CP028519.1"/>
</dbReference>
<organism evidence="9 10">
    <name type="scientific">Microvirgula aerodenitrificans</name>
    <dbReference type="NCBI Taxonomy" id="57480"/>
    <lineage>
        <taxon>Bacteria</taxon>
        <taxon>Pseudomonadati</taxon>
        <taxon>Pseudomonadota</taxon>
        <taxon>Betaproteobacteria</taxon>
        <taxon>Neisseriales</taxon>
        <taxon>Aquaspirillaceae</taxon>
        <taxon>Microvirgula</taxon>
    </lineage>
</organism>
<evidence type="ECO:0000256" key="2">
    <source>
        <dbReference type="ARBA" id="ARBA00022723"/>
    </source>
</evidence>
<feature type="binding site" evidence="7">
    <location>
        <position position="320"/>
    </location>
    <ligand>
        <name>4-imidazolone-5-propanoate</name>
        <dbReference type="ChEBI" id="CHEBI:77893"/>
    </ligand>
</feature>
<keyword evidence="3 7" id="KW-0378">Hydrolase</keyword>
<dbReference type="SUPFAM" id="SSF51556">
    <property type="entry name" value="Metallo-dependent hydrolases"/>
    <property type="match status" value="1"/>
</dbReference>
<dbReference type="GO" id="GO:0005737">
    <property type="term" value="C:cytoplasm"/>
    <property type="evidence" value="ECO:0007669"/>
    <property type="project" value="UniProtKB-SubCell"/>
</dbReference>
<comment type="function">
    <text evidence="7">Catalyzes the hydrolytic cleavage of the carbon-nitrogen bond in imidazolone-5-propanoate to yield N-formimidoyl-L-glutamate. It is the third step in the universal histidine degradation pathway.</text>
</comment>
<dbReference type="GO" id="GO:0005506">
    <property type="term" value="F:iron ion binding"/>
    <property type="evidence" value="ECO:0007669"/>
    <property type="project" value="UniProtKB-UniRule"/>
</dbReference>
<dbReference type="InterPro" id="IPR005920">
    <property type="entry name" value="HutI"/>
</dbReference>
<evidence type="ECO:0000256" key="7">
    <source>
        <dbReference type="HAMAP-Rule" id="MF_00372"/>
    </source>
</evidence>
<gene>
    <name evidence="7" type="primary">hutI</name>
    <name evidence="9" type="ORF">DAI18_13865</name>
</gene>
<feature type="binding site" evidence="7">
    <location>
        <position position="315"/>
    </location>
    <ligand>
        <name>Zn(2+)</name>
        <dbReference type="ChEBI" id="CHEBI:29105"/>
    </ligand>
</feature>
<evidence type="ECO:0000256" key="3">
    <source>
        <dbReference type="ARBA" id="ARBA00022801"/>
    </source>
</evidence>
<dbReference type="NCBIfam" id="TIGR01224">
    <property type="entry name" value="hutI"/>
    <property type="match status" value="1"/>
</dbReference>
<dbReference type="Gene3D" id="2.30.40.10">
    <property type="entry name" value="Urease, subunit C, domain 1"/>
    <property type="match status" value="1"/>
</dbReference>
<dbReference type="SUPFAM" id="SSF51338">
    <property type="entry name" value="Composite domain of metallo-dependent hydrolases"/>
    <property type="match status" value="1"/>
</dbReference>
<comment type="subcellular location">
    <subcellularLocation>
        <location evidence="7">Cytoplasm</location>
    </subcellularLocation>
</comment>
<dbReference type="STRING" id="1122240.GCA_000620105_01516"/>
<keyword evidence="6 7" id="KW-0408">Iron</keyword>
<reference evidence="9 10" key="1">
    <citation type="submission" date="2018-04" db="EMBL/GenBank/DDBJ databases">
        <title>Denitrifier Microvirgula.</title>
        <authorList>
            <person name="Anderson E."/>
            <person name="Jang J."/>
            <person name="Ishii S."/>
        </authorList>
    </citation>
    <scope>NUCLEOTIDE SEQUENCE [LARGE SCALE GENOMIC DNA]</scope>
    <source>
        <strain evidence="9 10">BE2.4</strain>
    </source>
</reference>
<dbReference type="Gene3D" id="3.20.20.140">
    <property type="entry name" value="Metal-dependent hydrolases"/>
    <property type="match status" value="1"/>
</dbReference>
<sequence>MQADLLIRRVHLAGVEGGAGSYGECRDAALSIRDGRIDWLGADSAVPAGLAARREIDGHGGWLTPGLIDCHTHLVYAGNRAREFDLRLNGASYADIARAGGGIRSTVRDTRAADDNSLYLSARKRLAALIGEGTTTVEIKSGYGLDLDTERRMLHVAHRLAAEGVTVRTTFLGAHAVPPEYADRADDYIDHLVEVVLPALDDEGLIDAVDAFCEQVGFTPAQVSRLFTAARERGIACKLHAEQLSDQGGAALAAGFGALSADHLEWLSADGIAAMRRAGTIAVLLPGAFHFLRETRLPPVAALRDAGVPMALATDCNPGTSPLTSLLTTMNFGCTLFRLTPAEALAGVTRHAAAALGLADRGRLAIGLRADLALWEIGHPAELSYHLGYNPLAQRIFNGIPDHVPSV</sequence>
<dbReference type="GO" id="GO:0008270">
    <property type="term" value="F:zinc ion binding"/>
    <property type="evidence" value="ECO:0007669"/>
    <property type="project" value="UniProtKB-UniRule"/>
</dbReference>
<feature type="binding site" evidence="7">
    <location>
        <position position="317"/>
    </location>
    <ligand>
        <name>N-formimidoyl-L-glutamate</name>
        <dbReference type="ChEBI" id="CHEBI:58928"/>
    </ligand>
</feature>
<dbReference type="KEGG" id="maer:DAI18_13865"/>
<dbReference type="UniPathway" id="UPA00379">
    <property type="reaction ID" value="UER00551"/>
</dbReference>
<dbReference type="GO" id="GO:0019557">
    <property type="term" value="P:L-histidine catabolic process to glutamate and formate"/>
    <property type="evidence" value="ECO:0007669"/>
    <property type="project" value="UniProtKB-UniPathway"/>
</dbReference>
<dbReference type="PANTHER" id="PTHR42752">
    <property type="entry name" value="IMIDAZOLONEPROPIONASE"/>
    <property type="match status" value="1"/>
</dbReference>
<comment type="catalytic activity">
    <reaction evidence="7">
        <text>4-imidazolone-5-propanoate + H2O = N-formimidoyl-L-glutamate</text>
        <dbReference type="Rhea" id="RHEA:23660"/>
        <dbReference type="ChEBI" id="CHEBI:15377"/>
        <dbReference type="ChEBI" id="CHEBI:58928"/>
        <dbReference type="ChEBI" id="CHEBI:77893"/>
        <dbReference type="EC" id="3.5.2.7"/>
    </reaction>
</comment>
<proteinExistence type="inferred from homology"/>
<evidence type="ECO:0000256" key="5">
    <source>
        <dbReference type="ARBA" id="ARBA00022833"/>
    </source>
</evidence>
<dbReference type="InterPro" id="IPR006680">
    <property type="entry name" value="Amidohydro-rel"/>
</dbReference>
<keyword evidence="10" id="KW-1185">Reference proteome</keyword>
<keyword evidence="4 7" id="KW-0369">Histidine metabolism</keyword>
<dbReference type="GO" id="GO:0019556">
    <property type="term" value="P:L-histidine catabolic process to glutamate and formamide"/>
    <property type="evidence" value="ECO:0007669"/>
    <property type="project" value="UniProtKB-UniRule"/>
</dbReference>
<feature type="binding site" evidence="7">
    <location>
        <position position="240"/>
    </location>
    <ligand>
        <name>Fe(3+)</name>
        <dbReference type="ChEBI" id="CHEBI:29034"/>
    </ligand>
</feature>
<protein>
    <recommendedName>
        <fullName evidence="1 7">Imidazolonepropionase</fullName>
        <ecNumber evidence="1 7">3.5.2.7</ecNumber>
    </recommendedName>
    <alternativeName>
        <fullName evidence="7">Imidazolone-5-propionate hydrolase</fullName>
    </alternativeName>
</protein>
<dbReference type="InterPro" id="IPR011059">
    <property type="entry name" value="Metal-dep_hydrolase_composite"/>
</dbReference>
<dbReference type="HAMAP" id="MF_00372">
    <property type="entry name" value="HutI"/>
    <property type="match status" value="1"/>
</dbReference>
<dbReference type="GO" id="GO:0050480">
    <property type="term" value="F:imidazolonepropionase activity"/>
    <property type="evidence" value="ECO:0007669"/>
    <property type="project" value="UniProtKB-UniRule"/>
</dbReference>